<name>A0A565BTB2_9BRAS</name>
<keyword evidence="3" id="KW-1185">Reference proteome</keyword>
<feature type="region of interest" description="Disordered" evidence="1">
    <location>
        <begin position="117"/>
        <end position="142"/>
    </location>
</feature>
<proteinExistence type="predicted"/>
<evidence type="ECO:0000313" key="3">
    <source>
        <dbReference type="Proteomes" id="UP000489600"/>
    </source>
</evidence>
<organism evidence="2 3">
    <name type="scientific">Arabis nemorensis</name>
    <dbReference type="NCBI Taxonomy" id="586526"/>
    <lineage>
        <taxon>Eukaryota</taxon>
        <taxon>Viridiplantae</taxon>
        <taxon>Streptophyta</taxon>
        <taxon>Embryophyta</taxon>
        <taxon>Tracheophyta</taxon>
        <taxon>Spermatophyta</taxon>
        <taxon>Magnoliopsida</taxon>
        <taxon>eudicotyledons</taxon>
        <taxon>Gunneridae</taxon>
        <taxon>Pentapetalae</taxon>
        <taxon>rosids</taxon>
        <taxon>malvids</taxon>
        <taxon>Brassicales</taxon>
        <taxon>Brassicaceae</taxon>
        <taxon>Arabideae</taxon>
        <taxon>Arabis</taxon>
    </lineage>
</organism>
<dbReference type="EMBL" id="CABITT030000005">
    <property type="protein sequence ID" value="VVB04608.1"/>
    <property type="molecule type" value="Genomic_DNA"/>
</dbReference>
<comment type="caution">
    <text evidence="2">The sequence shown here is derived from an EMBL/GenBank/DDBJ whole genome shotgun (WGS) entry which is preliminary data.</text>
</comment>
<gene>
    <name evidence="2" type="ORF">ANE_LOCUS15052</name>
</gene>
<evidence type="ECO:0000256" key="1">
    <source>
        <dbReference type="SAM" id="MobiDB-lite"/>
    </source>
</evidence>
<reference evidence="2" key="1">
    <citation type="submission" date="2019-07" db="EMBL/GenBank/DDBJ databases">
        <authorList>
            <person name="Dittberner H."/>
        </authorList>
    </citation>
    <scope>NUCLEOTIDE SEQUENCE [LARGE SCALE GENOMIC DNA]</scope>
</reference>
<accession>A0A565BTB2</accession>
<protein>
    <submittedName>
        <fullName evidence="2">Uncharacterized protein</fullName>
    </submittedName>
</protein>
<dbReference type="Proteomes" id="UP000489600">
    <property type="component" value="Unassembled WGS sequence"/>
</dbReference>
<evidence type="ECO:0000313" key="2">
    <source>
        <dbReference type="EMBL" id="VVB04608.1"/>
    </source>
</evidence>
<dbReference type="AlphaFoldDB" id="A0A565BTB2"/>
<sequence>MNKFSRLPRRNDVVKSSKPIYITLPSHSSHNPHFCKISKSFFLNLSTPPSCPKSRSSRNNPIGRYSTEVWLRVKGRRTEVKGAICQGSGGLDFIGDTKVRRSRGECETEVEELSVEERKEAERRRGEEAFSMEDPSRRRSGFGDKVKFRTEVKRNCGSDEVSEAFDVGFGRGAEASFATLGGLSSRLKRRDGD</sequence>